<dbReference type="EMBL" id="JACHBF010000009">
    <property type="protein sequence ID" value="MBB6493089.1"/>
    <property type="molecule type" value="Genomic_DNA"/>
</dbReference>
<feature type="compositionally biased region" description="Low complexity" evidence="1">
    <location>
        <begin position="87"/>
        <end position="99"/>
    </location>
</feature>
<comment type="caution">
    <text evidence="2">The sequence shown here is derived from an EMBL/GenBank/DDBJ whole genome shotgun (WGS) entry which is preliminary data.</text>
</comment>
<reference evidence="2 3" key="1">
    <citation type="submission" date="2020-08" db="EMBL/GenBank/DDBJ databases">
        <title>Genomic Encyclopedia of Type Strains, Phase IV (KMG-V): Genome sequencing to study the core and pangenomes of soil and plant-associated prokaryotes.</title>
        <authorList>
            <person name="Whitman W."/>
        </authorList>
    </citation>
    <scope>NUCLEOTIDE SEQUENCE [LARGE SCALE GENOMIC DNA]</scope>
    <source>
        <strain evidence="2 3">SEMIA 4059</strain>
    </source>
</reference>
<organism evidence="2 3">
    <name type="scientific">Rhizobium tropici</name>
    <dbReference type="NCBI Taxonomy" id="398"/>
    <lineage>
        <taxon>Bacteria</taxon>
        <taxon>Pseudomonadati</taxon>
        <taxon>Pseudomonadota</taxon>
        <taxon>Alphaproteobacteria</taxon>
        <taxon>Hyphomicrobiales</taxon>
        <taxon>Rhizobiaceae</taxon>
        <taxon>Rhizobium/Agrobacterium group</taxon>
        <taxon>Rhizobium</taxon>
    </lineage>
</organism>
<accession>A0ABR6R1M3</accession>
<proteinExistence type="predicted"/>
<evidence type="ECO:0000256" key="1">
    <source>
        <dbReference type="SAM" id="MobiDB-lite"/>
    </source>
</evidence>
<dbReference type="InterPro" id="IPR014917">
    <property type="entry name" value="DUF1800"/>
</dbReference>
<keyword evidence="3" id="KW-1185">Reference proteome</keyword>
<dbReference type="Proteomes" id="UP000526625">
    <property type="component" value="Unassembled WGS sequence"/>
</dbReference>
<protein>
    <submittedName>
        <fullName evidence="2">Uncharacterized protein (DUF1800 family)</fullName>
    </submittedName>
</protein>
<feature type="region of interest" description="Disordered" evidence="1">
    <location>
        <begin position="87"/>
        <end position="128"/>
    </location>
</feature>
<evidence type="ECO:0000313" key="2">
    <source>
        <dbReference type="EMBL" id="MBB6493089.1"/>
    </source>
</evidence>
<gene>
    <name evidence="2" type="ORF">GGD45_003515</name>
</gene>
<feature type="compositionally biased region" description="Polar residues" evidence="1">
    <location>
        <begin position="108"/>
        <end position="120"/>
    </location>
</feature>
<name>A0ABR6R1M3_RHITR</name>
<sequence length="519" mass="55417">MSEAGVGNAMAQQSNDVYAALALSRFGLGADHNGTASIAFDPRGALLEEITERYVPVPVGPQLQSTADLLVSLYAFQEERKQARQQAAVAVAAAPQDKQMQGPPPQKPTVQPSGATSPSSQAMAAQPNNQAMAAAIGKAVEKLEKPAMPYLPQQILLAEVDARFNGTIRQPLIGFGERLAMFWANHFAVAVSKSEEVHIVAGAFEREAIRPHVFGRFADMLFAVETHPAMLAYLDNQQSIGPNSKANANKKRGLNENLARETLELHTLGVNGGYTQTDVTTLARIITGWTVARNEGKLGTPGTFVFNAGAHEPGDQTLLGLTYADNGVGQGREALRDLARHPATAQHIATKLVRHFVADTPPPGLVQTVAATFSKTDGDLSAVYRALVGSEDAWNPTLSKVRSPLEFMTALLRASGETPKPNVILGALTAMGQPFWAPAGPNGFADTADVWASSEGLSMRMDVANMIANAVPPQIDPRSFVSDSLGPLLSNETLQAVSRAETRKQGLTIAYLSPEFQRR</sequence>
<dbReference type="Pfam" id="PF08811">
    <property type="entry name" value="DUF1800"/>
    <property type="match status" value="1"/>
</dbReference>
<evidence type="ECO:0000313" key="3">
    <source>
        <dbReference type="Proteomes" id="UP000526625"/>
    </source>
</evidence>